<dbReference type="Pfam" id="PF20152">
    <property type="entry name" value="DUF6534"/>
    <property type="match status" value="1"/>
</dbReference>
<feature type="transmembrane region" description="Helical" evidence="1">
    <location>
        <begin position="193"/>
        <end position="214"/>
    </location>
</feature>
<gene>
    <name evidence="3" type="ORF">D9613_008127</name>
</gene>
<keyword evidence="1" id="KW-1133">Transmembrane helix</keyword>
<protein>
    <recommendedName>
        <fullName evidence="2">DUF6534 domain-containing protein</fullName>
    </recommendedName>
</protein>
<keyword evidence="1" id="KW-0812">Transmembrane</keyword>
<evidence type="ECO:0000259" key="2">
    <source>
        <dbReference type="Pfam" id="PF20152"/>
    </source>
</evidence>
<feature type="transmembrane region" description="Helical" evidence="1">
    <location>
        <begin position="106"/>
        <end position="127"/>
    </location>
</feature>
<feature type="transmembrane region" description="Helical" evidence="1">
    <location>
        <begin position="58"/>
        <end position="86"/>
    </location>
</feature>
<dbReference type="Proteomes" id="UP000521872">
    <property type="component" value="Unassembled WGS sequence"/>
</dbReference>
<keyword evidence="1" id="KW-0472">Membrane</keyword>
<organism evidence="3 4">
    <name type="scientific">Agrocybe pediades</name>
    <dbReference type="NCBI Taxonomy" id="84607"/>
    <lineage>
        <taxon>Eukaryota</taxon>
        <taxon>Fungi</taxon>
        <taxon>Dikarya</taxon>
        <taxon>Basidiomycota</taxon>
        <taxon>Agaricomycotina</taxon>
        <taxon>Agaricomycetes</taxon>
        <taxon>Agaricomycetidae</taxon>
        <taxon>Agaricales</taxon>
        <taxon>Agaricineae</taxon>
        <taxon>Strophariaceae</taxon>
        <taxon>Agrocybe</taxon>
    </lineage>
</organism>
<dbReference type="EMBL" id="JAACJL010000045">
    <property type="protein sequence ID" value="KAF4613450.1"/>
    <property type="molecule type" value="Genomic_DNA"/>
</dbReference>
<evidence type="ECO:0000256" key="1">
    <source>
        <dbReference type="SAM" id="Phobius"/>
    </source>
</evidence>
<comment type="caution">
    <text evidence="3">The sequence shown here is derived from an EMBL/GenBank/DDBJ whole genome shotgun (WGS) entry which is preliminary data.</text>
</comment>
<reference evidence="3 4" key="1">
    <citation type="submission" date="2019-12" db="EMBL/GenBank/DDBJ databases">
        <authorList>
            <person name="Floudas D."/>
            <person name="Bentzer J."/>
            <person name="Ahren D."/>
            <person name="Johansson T."/>
            <person name="Persson P."/>
            <person name="Tunlid A."/>
        </authorList>
    </citation>
    <scope>NUCLEOTIDE SEQUENCE [LARGE SCALE GENOMIC DNA]</scope>
    <source>
        <strain evidence="3 4">CBS 102.39</strain>
    </source>
</reference>
<name>A0A8H4QMK1_9AGAR</name>
<evidence type="ECO:0000313" key="3">
    <source>
        <dbReference type="EMBL" id="KAF4613450.1"/>
    </source>
</evidence>
<accession>A0A8H4QMK1</accession>
<sequence length="346" mass="37479">MGGSVGVVDTAASGAILDTARPQLLAILFDMLLQGMLTVQVFLYYLAFPADRMFLKSLVYTVYLLETAQIIVLMDQLYAIFVFMFLSSSDPEVVLGGNGTPLDIIGRSWIGQVIGAVVTFAVQCLYAYRIYVFGSSLDVIPVAHSPAVIGATIILARISTLFYAKTFNKVAVCTVVDSAIKLISRLVRTAGGLWNGAGVACDFIIAASMTYLLYKSKQTGMKHTRRLVQKLIRLTIETGTLTVIIAIINLFTLNLPKGHATFYETLVSTVSTAVLSKVYANMMLVLLNSRADFSGGEDGEDELGQNVIEWSASDSDRTRVGLTGPTESLHGQFREEGMEGGAVLRI</sequence>
<feature type="transmembrane region" description="Helical" evidence="1">
    <location>
        <begin position="234"/>
        <end position="255"/>
    </location>
</feature>
<feature type="transmembrane region" description="Helical" evidence="1">
    <location>
        <begin position="139"/>
        <end position="158"/>
    </location>
</feature>
<dbReference type="PANTHER" id="PTHR40465">
    <property type="entry name" value="CHROMOSOME 1, WHOLE GENOME SHOTGUN SEQUENCE"/>
    <property type="match status" value="1"/>
</dbReference>
<keyword evidence="4" id="KW-1185">Reference proteome</keyword>
<feature type="domain" description="DUF6534" evidence="2">
    <location>
        <begin position="199"/>
        <end position="291"/>
    </location>
</feature>
<feature type="transmembrane region" description="Helical" evidence="1">
    <location>
        <begin position="24"/>
        <end position="46"/>
    </location>
</feature>
<feature type="transmembrane region" description="Helical" evidence="1">
    <location>
        <begin position="261"/>
        <end position="280"/>
    </location>
</feature>
<dbReference type="InterPro" id="IPR045339">
    <property type="entry name" value="DUF6534"/>
</dbReference>
<dbReference type="PANTHER" id="PTHR40465:SF1">
    <property type="entry name" value="DUF6534 DOMAIN-CONTAINING PROTEIN"/>
    <property type="match status" value="1"/>
</dbReference>
<evidence type="ECO:0000313" key="4">
    <source>
        <dbReference type="Proteomes" id="UP000521872"/>
    </source>
</evidence>
<proteinExistence type="predicted"/>
<dbReference type="AlphaFoldDB" id="A0A8H4QMK1"/>